<evidence type="ECO:0000256" key="2">
    <source>
        <dbReference type="ARBA" id="ARBA00022448"/>
    </source>
</evidence>
<feature type="transmembrane region" description="Helical" evidence="11">
    <location>
        <begin position="1098"/>
        <end position="1124"/>
    </location>
</feature>
<feature type="domain" description="ABC transporter" evidence="12">
    <location>
        <begin position="2"/>
        <end position="240"/>
    </location>
</feature>
<reference evidence="13" key="1">
    <citation type="submission" date="2022-10" db="EMBL/GenBank/DDBJ databases">
        <title>Genome sequence of Actinomyces israelii ATCC 10048.</title>
        <authorList>
            <person name="Watt R.M."/>
            <person name="Tong W.M."/>
        </authorList>
    </citation>
    <scope>NUCLEOTIDE SEQUENCE</scope>
    <source>
        <strain evidence="13">ATCC 10048</strain>
    </source>
</reference>
<gene>
    <name evidence="13" type="ORF">OHJ16_08530</name>
</gene>
<dbReference type="InterPro" id="IPR017911">
    <property type="entry name" value="MacB-like_ATP-bd"/>
</dbReference>
<dbReference type="InterPro" id="IPR017871">
    <property type="entry name" value="ABC_transporter-like_CS"/>
</dbReference>
<dbReference type="PROSITE" id="PS00211">
    <property type="entry name" value="ABC_TRANSPORTER_1"/>
    <property type="match status" value="1"/>
</dbReference>
<dbReference type="InterPro" id="IPR003439">
    <property type="entry name" value="ABC_transporter-like_ATP-bd"/>
</dbReference>
<accession>A0ABT4I8L1</accession>
<evidence type="ECO:0000313" key="14">
    <source>
        <dbReference type="Proteomes" id="UP001072034"/>
    </source>
</evidence>
<evidence type="ECO:0000256" key="6">
    <source>
        <dbReference type="ARBA" id="ARBA00022840"/>
    </source>
</evidence>
<organism evidence="13 14">
    <name type="scientific">Actinomyces israelii</name>
    <dbReference type="NCBI Taxonomy" id="1659"/>
    <lineage>
        <taxon>Bacteria</taxon>
        <taxon>Bacillati</taxon>
        <taxon>Actinomycetota</taxon>
        <taxon>Actinomycetes</taxon>
        <taxon>Actinomycetales</taxon>
        <taxon>Actinomycetaceae</taxon>
        <taxon>Actinomyces</taxon>
    </lineage>
</organism>
<evidence type="ECO:0000256" key="1">
    <source>
        <dbReference type="ARBA" id="ARBA00004429"/>
    </source>
</evidence>
<comment type="similarity">
    <text evidence="9">Belongs to the ABC transporter superfamily. Macrolide exporter (TC 3.A.1.122) family.</text>
</comment>
<sequence length="1175" mass="124236">MLELRRITKSYRTASLTQTALAGVTVSFRDNEFVAVLGQSGSGKTTLLNVVGGLDHFDSGDLVIDDISTKDFKDRDWDAYRNNRIGFVFQSYNLIPHQSVLANVELALTLSGAPRAERRRRALDALAEVGLAEHAHKRPAQLSGGQMQRVAIARALINDPEIVLADEPTGALDSATSVQVMDLLKEIARDRLVIMVTHNPELARRYATRIVELADGRLVADSRPCAPADDGSEARAARTARATSMGPLTALALSFSNLMTKKGRTLMTSFAGSIGIIGIALILALANGVNAYIARTEEETLTSYPLAIQKTGTDMTAVLARGRQAAQETATAAAGSPGTVTTIDSFDQMMGSRSTNDLASLKQYLDSGGGGIRDQVTSIEYLYDVTPQIYLPDTSSAITRVNPEQAFEPLSGAMSTGFLSSVLSMDTFHQMPAEPSLYEDQYDVVAGRWPAEADELALVLDEDGTLPDIFEYTLGLRDHSRLDQLMRDYLSGRASGVAAVPGAAVPGAGSPSDPAAPTGATTGPGGATGATAPASPDPAASATPSADPAAASASGPTSYSYDRLMQVTFKLVPASARYRHDDTYGVWTDRSDDTELMRQAVADGEDLRITGIVRARDSDKMTLKRGLAYTPALTRHVMDQASGSAIVQDQLAHPDTDVLTGKTFADEAAGAKAGEIDLSSLFTVDTDKIQAAFQLDPSKLDLDLSGMDVSGFEATGIGDVDLSGLDLSALTDSVPEIDLSGLDLSSVSSQDLTGRFPQLADVDYPALIRGALADGALREGASTAVSTMMTGVIAGFQAYYAQHVSDDPDGDGRGPDLATLAADYLAQPDVQKTIADTLGSDQVIDSARLTQNLVASLGADPDVGRISDAVRDELVTAIGRQVAASVTSTIVQTLSSSIQAALNSAMTQMMTAIQEQIRTAMQDATTRLATQMGSAMDIDEQAFKDAFSLNMDQEDLAALMASMMSTDVATYDKNLADLGWADPEVPSEIDLYPASFTAKERVKAALADYNTAQEKAGAQDRVITYTDLVGLLMSSVTRIVDIISWLLIAFVSISLVVSSIMIAIITYISVLERKKEIGILRSVGASKRDIRHVFNAETVIEGLLAGAMGVGITLLVCIPANLFVERRFGVATVAQLPATAGAALIGVSVLLTVLAGLVPAARAAREDPVEALRSE</sequence>
<evidence type="ECO:0000259" key="12">
    <source>
        <dbReference type="PROSITE" id="PS50893"/>
    </source>
</evidence>
<dbReference type="Pfam" id="PF02687">
    <property type="entry name" value="FtsX"/>
    <property type="match status" value="1"/>
</dbReference>
<dbReference type="Pfam" id="PF00005">
    <property type="entry name" value="ABC_tran"/>
    <property type="match status" value="1"/>
</dbReference>
<keyword evidence="5" id="KW-0547">Nucleotide-binding</keyword>
<name>A0ABT4I8L1_9ACTO</name>
<dbReference type="PANTHER" id="PTHR42798">
    <property type="entry name" value="LIPOPROTEIN-RELEASING SYSTEM ATP-BINDING PROTEIN LOLD"/>
    <property type="match status" value="1"/>
</dbReference>
<feature type="transmembrane region" description="Helical" evidence="11">
    <location>
        <begin position="266"/>
        <end position="286"/>
    </location>
</feature>
<dbReference type="SMART" id="SM00382">
    <property type="entry name" value="AAA"/>
    <property type="match status" value="1"/>
</dbReference>
<protein>
    <submittedName>
        <fullName evidence="13">ABC transporter ATP-binding protein/permease</fullName>
    </submittedName>
</protein>
<evidence type="ECO:0000256" key="9">
    <source>
        <dbReference type="ARBA" id="ARBA00038388"/>
    </source>
</evidence>
<dbReference type="InterPro" id="IPR003593">
    <property type="entry name" value="AAA+_ATPase"/>
</dbReference>
<keyword evidence="6 13" id="KW-0067">ATP-binding</keyword>
<evidence type="ECO:0000256" key="11">
    <source>
        <dbReference type="SAM" id="Phobius"/>
    </source>
</evidence>
<evidence type="ECO:0000256" key="7">
    <source>
        <dbReference type="ARBA" id="ARBA00022989"/>
    </source>
</evidence>
<evidence type="ECO:0000256" key="5">
    <source>
        <dbReference type="ARBA" id="ARBA00022741"/>
    </source>
</evidence>
<proteinExistence type="inferred from homology"/>
<dbReference type="InterPro" id="IPR027417">
    <property type="entry name" value="P-loop_NTPase"/>
</dbReference>
<dbReference type="EMBL" id="JAPTMY010000016">
    <property type="protein sequence ID" value="MCZ0858089.1"/>
    <property type="molecule type" value="Genomic_DNA"/>
</dbReference>
<evidence type="ECO:0000256" key="8">
    <source>
        <dbReference type="ARBA" id="ARBA00023136"/>
    </source>
</evidence>
<keyword evidence="3" id="KW-1003">Cell membrane</keyword>
<feature type="compositionally biased region" description="Low complexity" evidence="10">
    <location>
        <begin position="529"/>
        <end position="557"/>
    </location>
</feature>
<dbReference type="Proteomes" id="UP001072034">
    <property type="component" value="Unassembled WGS sequence"/>
</dbReference>
<keyword evidence="4 11" id="KW-0812">Transmembrane</keyword>
<feature type="transmembrane region" description="Helical" evidence="11">
    <location>
        <begin position="1042"/>
        <end position="1071"/>
    </location>
</feature>
<evidence type="ECO:0000256" key="4">
    <source>
        <dbReference type="ARBA" id="ARBA00022692"/>
    </source>
</evidence>
<feature type="region of interest" description="Disordered" evidence="10">
    <location>
        <begin position="505"/>
        <end position="557"/>
    </location>
</feature>
<dbReference type="GO" id="GO:0005524">
    <property type="term" value="F:ATP binding"/>
    <property type="evidence" value="ECO:0007669"/>
    <property type="project" value="UniProtKB-KW"/>
</dbReference>
<keyword evidence="8 11" id="KW-0472">Membrane</keyword>
<dbReference type="PANTHER" id="PTHR42798:SF6">
    <property type="entry name" value="CELL DIVISION ATP-BINDING PROTEIN FTSE"/>
    <property type="match status" value="1"/>
</dbReference>
<dbReference type="RefSeq" id="WP_268917551.1">
    <property type="nucleotide sequence ID" value="NZ_CP124548.1"/>
</dbReference>
<dbReference type="PROSITE" id="PS50893">
    <property type="entry name" value="ABC_TRANSPORTER_2"/>
    <property type="match status" value="1"/>
</dbReference>
<feature type="transmembrane region" description="Helical" evidence="11">
    <location>
        <begin position="1136"/>
        <end position="1158"/>
    </location>
</feature>
<evidence type="ECO:0000256" key="10">
    <source>
        <dbReference type="SAM" id="MobiDB-lite"/>
    </source>
</evidence>
<keyword evidence="2" id="KW-0813">Transport</keyword>
<comment type="subcellular location">
    <subcellularLocation>
        <location evidence="1">Cell inner membrane</location>
        <topology evidence="1">Multi-pass membrane protein</topology>
    </subcellularLocation>
</comment>
<dbReference type="CDD" id="cd03255">
    <property type="entry name" value="ABC_MJ0796_LolCDE_FtsE"/>
    <property type="match status" value="1"/>
</dbReference>
<dbReference type="Gene3D" id="3.40.50.300">
    <property type="entry name" value="P-loop containing nucleotide triphosphate hydrolases"/>
    <property type="match status" value="1"/>
</dbReference>
<keyword evidence="7 11" id="KW-1133">Transmembrane helix</keyword>
<dbReference type="SUPFAM" id="SSF52540">
    <property type="entry name" value="P-loop containing nucleoside triphosphate hydrolases"/>
    <property type="match status" value="1"/>
</dbReference>
<comment type="caution">
    <text evidence="13">The sequence shown here is derived from an EMBL/GenBank/DDBJ whole genome shotgun (WGS) entry which is preliminary data.</text>
</comment>
<dbReference type="InterPro" id="IPR003838">
    <property type="entry name" value="ABC3_permease_C"/>
</dbReference>
<evidence type="ECO:0000256" key="3">
    <source>
        <dbReference type="ARBA" id="ARBA00022475"/>
    </source>
</evidence>
<keyword evidence="14" id="KW-1185">Reference proteome</keyword>
<evidence type="ECO:0000313" key="13">
    <source>
        <dbReference type="EMBL" id="MCZ0858089.1"/>
    </source>
</evidence>
<feature type="compositionally biased region" description="Low complexity" evidence="10">
    <location>
        <begin position="505"/>
        <end position="521"/>
    </location>
</feature>